<dbReference type="RefSeq" id="XP_018968381.2">
    <property type="nucleotide sequence ID" value="XM_019112836.2"/>
</dbReference>
<dbReference type="OrthoDB" id="6122721at2759"/>
<dbReference type="GO" id="GO:0015074">
    <property type="term" value="P:DNA integration"/>
    <property type="evidence" value="ECO:0007669"/>
    <property type="project" value="InterPro"/>
</dbReference>
<dbReference type="InterPro" id="IPR008042">
    <property type="entry name" value="Retrotrans_Pao"/>
</dbReference>
<accession>A0A9Q9ZJL7</accession>
<dbReference type="KEGG" id="ccar:109099333"/>
<reference evidence="2" key="1">
    <citation type="submission" date="2025-08" db="UniProtKB">
        <authorList>
            <consortium name="RefSeq"/>
        </authorList>
    </citation>
    <scope>IDENTIFICATION</scope>
    <source>
        <tissue evidence="2">Muscle</tissue>
    </source>
</reference>
<dbReference type="AlphaFoldDB" id="A0A9Q9ZJL7"/>
<dbReference type="PANTHER" id="PTHR47331">
    <property type="entry name" value="PHD-TYPE DOMAIN-CONTAINING PROTEIN"/>
    <property type="match status" value="1"/>
</dbReference>
<dbReference type="GeneID" id="109099333"/>
<sequence length="657" mass="74475">MDTLTLDSSWARQSWLLIPTQTVPRLELCAAVLAVELADIIKEELDVDVHKVTFYTDSRIVLGYINNTSRRFYVYVANRVTRIRKSSSPEQWQFVSTEHNPADHGTRSVPAAMLNDTNWFKGPAFLAKDTSPPEEFVLIDPEADADVRPQIQAFITKTFEGELGPKRFERFSNWKSLIRAITKLIHKARSCTKGSISNTDEPTQARLIVIRNAQHNTFAEEMKCLSRGEIVPKSSPLRKLNPIVDKDGLLRVGGRIPLADIPWEEKHPIIVPRKHHVATLLVRHYHAKVAHQGRHLTEGAVRSAGLWLIGGKRLVSSIIHKCVTCNKLRGRMEEQKMSSLPAERLNPGPPFTNVGVDVFGPWTISSRRTRGGIAENKRWAVIFTCMVTRAVHIEVLESLSSSSFVNSLRRFTAIRGPVRLFRSDQGTNFIGACKELQIKSDDQELNAYLHNQSCTWTFNPPHSSHMGGVWERMIGIARRILDALLLQTNTAHLSHEVLVTFMAEVMAIMNARPLVPVSSDPDMPTVFTPAMLLTQKVDPVLPPAGEYDLKDLYSKQWKQVQALADSFWKRWRQEYLVLLQPRRKWHVDKPNLSEGDVVLLKDAQVKRNDEWPVGVVGNAIPSKDSKVRKVDVRVGRQDTQRVYSRPVSEVILLVKRE</sequence>
<dbReference type="Pfam" id="PF18701">
    <property type="entry name" value="DUF5641"/>
    <property type="match status" value="1"/>
</dbReference>
<dbReference type="PANTHER" id="PTHR47331:SF6">
    <property type="entry name" value="DOUBLECORTIN DOMAIN-CONTAINING PROTEIN"/>
    <property type="match status" value="1"/>
</dbReference>
<proteinExistence type="predicted"/>
<dbReference type="InterPro" id="IPR001584">
    <property type="entry name" value="Integrase_cat-core"/>
</dbReference>
<protein>
    <submittedName>
        <fullName evidence="2">Uncharacterized protein LOC109099333</fullName>
    </submittedName>
</protein>
<feature type="domain" description="Integrase catalytic" evidence="1">
    <location>
        <begin position="345"/>
        <end position="537"/>
    </location>
</feature>
<dbReference type="PROSITE" id="PS50994">
    <property type="entry name" value="INTEGRASE"/>
    <property type="match status" value="1"/>
</dbReference>
<dbReference type="Pfam" id="PF05380">
    <property type="entry name" value="Peptidase_A17"/>
    <property type="match status" value="1"/>
</dbReference>
<name>A0A9Q9ZJL7_CYPCA</name>
<gene>
    <name evidence="2" type="primary">LOC109099333</name>
</gene>
<evidence type="ECO:0000313" key="2">
    <source>
        <dbReference type="RefSeq" id="XP_018968381.2"/>
    </source>
</evidence>
<dbReference type="InterPro" id="IPR040676">
    <property type="entry name" value="DUF5641"/>
</dbReference>
<dbReference type="Proteomes" id="UP001155660">
    <property type="component" value="Chromosome B19"/>
</dbReference>
<evidence type="ECO:0000259" key="1">
    <source>
        <dbReference type="PROSITE" id="PS50994"/>
    </source>
</evidence>
<organism evidence="2">
    <name type="scientific">Cyprinus carpio</name>
    <name type="common">Common carp</name>
    <dbReference type="NCBI Taxonomy" id="7962"/>
    <lineage>
        <taxon>Eukaryota</taxon>
        <taxon>Metazoa</taxon>
        <taxon>Chordata</taxon>
        <taxon>Craniata</taxon>
        <taxon>Vertebrata</taxon>
        <taxon>Euteleostomi</taxon>
        <taxon>Actinopterygii</taxon>
        <taxon>Neopterygii</taxon>
        <taxon>Teleostei</taxon>
        <taxon>Ostariophysi</taxon>
        <taxon>Cypriniformes</taxon>
        <taxon>Cyprinidae</taxon>
        <taxon>Cyprininae</taxon>
        <taxon>Cyprinus</taxon>
    </lineage>
</organism>